<dbReference type="Proteomes" id="UP000582981">
    <property type="component" value="Unassembled WGS sequence"/>
</dbReference>
<dbReference type="EMBL" id="JACAPU010000033">
    <property type="protein sequence ID" value="NWB49793.1"/>
    <property type="molecule type" value="Genomic_DNA"/>
</dbReference>
<evidence type="ECO:0000313" key="1">
    <source>
        <dbReference type="EMBL" id="NWB49793.1"/>
    </source>
</evidence>
<sequence length="173" mass="18248">MDGEEEKKEAPKAPAILNEEGRITYLDAIVTRSILIENAIAKNQHIDVWLVRGGGQESCLTAINAGSAGGEPENEACGKPTLEQVISQVGGSRPGVPQEKLPEFTSVARNSAKWARRGGWLLVKINTKYLAAGDAGESGWICLKSAPLLNAKYIPHPNPVAAVGGGRAIPNGD</sequence>
<dbReference type="RefSeq" id="WP_157815247.1">
    <property type="nucleotide sequence ID" value="NZ_JACAPU010000033.1"/>
</dbReference>
<gene>
    <name evidence="1" type="ORF">HX829_25235</name>
</gene>
<dbReference type="AlphaFoldDB" id="A0A7Y7WJ89"/>
<evidence type="ECO:0008006" key="3">
    <source>
        <dbReference type="Google" id="ProtNLM"/>
    </source>
</evidence>
<comment type="caution">
    <text evidence="1">The sequence shown here is derived from an EMBL/GenBank/DDBJ whole genome shotgun (WGS) entry which is preliminary data.</text>
</comment>
<protein>
    <recommendedName>
        <fullName evidence="3">DUF4765 family protein</fullName>
    </recommendedName>
</protein>
<evidence type="ECO:0000313" key="2">
    <source>
        <dbReference type="Proteomes" id="UP000582981"/>
    </source>
</evidence>
<name>A0A7Y7WJ89_9PSED</name>
<organism evidence="1 2">
    <name type="scientific">Pseudomonas gingeri</name>
    <dbReference type="NCBI Taxonomy" id="117681"/>
    <lineage>
        <taxon>Bacteria</taxon>
        <taxon>Pseudomonadati</taxon>
        <taxon>Pseudomonadota</taxon>
        <taxon>Gammaproteobacteria</taxon>
        <taxon>Pseudomonadales</taxon>
        <taxon>Pseudomonadaceae</taxon>
        <taxon>Pseudomonas</taxon>
    </lineage>
</organism>
<proteinExistence type="predicted"/>
<accession>A0A7Y7WJ89</accession>
<reference evidence="1 2" key="1">
    <citation type="submission" date="2020-04" db="EMBL/GenBank/DDBJ databases">
        <title>Molecular characterization of pseudomonads from Agaricus bisporus reveal novel blotch 2 pathogens in Western Europe.</title>
        <authorList>
            <person name="Taparia T."/>
            <person name="Krijger M."/>
            <person name="Haynes E."/>
            <person name="Elpinstone J.G."/>
            <person name="Noble R."/>
            <person name="Van Der Wolf J."/>
        </authorList>
    </citation>
    <scope>NUCLEOTIDE SEQUENCE [LARGE SCALE GENOMIC DNA]</scope>
    <source>
        <strain evidence="1 2">F1001</strain>
    </source>
</reference>